<dbReference type="GO" id="GO:0043139">
    <property type="term" value="F:5'-3' DNA helicase activity"/>
    <property type="evidence" value="ECO:0007669"/>
    <property type="project" value="InterPro"/>
</dbReference>
<dbReference type="InterPro" id="IPR029045">
    <property type="entry name" value="ClpP/crotonase-like_dom_sf"/>
</dbReference>
<dbReference type="GO" id="GO:0006508">
    <property type="term" value="P:proteolysis"/>
    <property type="evidence" value="ECO:0007669"/>
    <property type="project" value="UniProtKB-KW"/>
</dbReference>
<dbReference type="GO" id="GO:0004176">
    <property type="term" value="F:ATP-dependent peptidase activity"/>
    <property type="evidence" value="ECO:0007669"/>
    <property type="project" value="InterPro"/>
</dbReference>
<dbReference type="Pfam" id="PF00574">
    <property type="entry name" value="CLP_protease"/>
    <property type="match status" value="1"/>
</dbReference>
<comment type="caution">
    <text evidence="10">The sequence shown here is derived from an EMBL/GenBank/DDBJ whole genome shotgun (WGS) entry which is preliminary data.</text>
</comment>
<dbReference type="GO" id="GO:0003697">
    <property type="term" value="F:single-stranded DNA binding"/>
    <property type="evidence" value="ECO:0007669"/>
    <property type="project" value="InterPro"/>
</dbReference>
<keyword evidence="4" id="KW-0378">Hydrolase</keyword>
<reference evidence="10 11" key="1">
    <citation type="submission" date="2018-10" db="EMBL/GenBank/DDBJ databases">
        <title>A high-quality apple genome assembly.</title>
        <authorList>
            <person name="Hu J."/>
        </authorList>
    </citation>
    <scope>NUCLEOTIDE SEQUENCE [LARGE SCALE GENOMIC DNA]</scope>
    <source>
        <strain evidence="11">cv. HFTH1</strain>
        <tissue evidence="10">Young leaf</tissue>
    </source>
</reference>
<keyword evidence="5" id="KW-0720">Serine protease</keyword>
<dbReference type="STRING" id="3750.A0A498JSC1"/>
<dbReference type="HAMAP" id="MF_00444">
    <property type="entry name" value="ClpP"/>
    <property type="match status" value="1"/>
</dbReference>
<dbReference type="SUPFAM" id="SSF56731">
    <property type="entry name" value="DNA primase core"/>
    <property type="match status" value="2"/>
</dbReference>
<evidence type="ECO:0000256" key="3">
    <source>
        <dbReference type="ARBA" id="ARBA00022670"/>
    </source>
</evidence>
<dbReference type="PROSITE" id="PS50880">
    <property type="entry name" value="TOPRIM"/>
    <property type="match status" value="1"/>
</dbReference>
<evidence type="ECO:0000256" key="1">
    <source>
        <dbReference type="ARBA" id="ARBA00007039"/>
    </source>
</evidence>
<dbReference type="Gene3D" id="3.90.226.10">
    <property type="entry name" value="2-enoyl-CoA Hydratase, Chain A, domain 1"/>
    <property type="match status" value="1"/>
</dbReference>
<comment type="catalytic activity">
    <reaction evidence="6 7">
        <text>Hydrolysis of proteins to small peptides in the presence of ATP and magnesium. alpha-casein is the usual test substrate. In the absence of ATP, only oligopeptides shorter than five residues are hydrolyzed (such as succinyl-Leu-Tyr-|-NHMec, and Leu-Tyr-Leu-|-Tyr-Trp, in which cleavage of the -Tyr-|-Leu- and -Tyr-|-Trp bonds also occurs).</text>
        <dbReference type="EC" id="3.4.21.92"/>
    </reaction>
</comment>
<evidence type="ECO:0000256" key="4">
    <source>
        <dbReference type="ARBA" id="ARBA00022801"/>
    </source>
</evidence>
<evidence type="ECO:0000313" key="11">
    <source>
        <dbReference type="Proteomes" id="UP000290289"/>
    </source>
</evidence>
<comment type="similarity">
    <text evidence="1">Belongs to the peptidase S14 family.</text>
</comment>
<dbReference type="CDD" id="cd07017">
    <property type="entry name" value="S14_ClpP_2"/>
    <property type="match status" value="1"/>
</dbReference>
<organism evidence="10 11">
    <name type="scientific">Malus domestica</name>
    <name type="common">Apple</name>
    <name type="synonym">Pyrus malus</name>
    <dbReference type="NCBI Taxonomy" id="3750"/>
    <lineage>
        <taxon>Eukaryota</taxon>
        <taxon>Viridiplantae</taxon>
        <taxon>Streptophyta</taxon>
        <taxon>Embryophyta</taxon>
        <taxon>Tracheophyta</taxon>
        <taxon>Spermatophyta</taxon>
        <taxon>Magnoliopsida</taxon>
        <taxon>eudicotyledons</taxon>
        <taxon>Gunneridae</taxon>
        <taxon>Pentapetalae</taxon>
        <taxon>rosids</taxon>
        <taxon>fabids</taxon>
        <taxon>Rosales</taxon>
        <taxon>Rosaceae</taxon>
        <taxon>Amygdaloideae</taxon>
        <taxon>Maleae</taxon>
        <taxon>Malus</taxon>
    </lineage>
</organism>
<dbReference type="EMBL" id="RDQH01000331">
    <property type="protein sequence ID" value="RXH98849.1"/>
    <property type="molecule type" value="Genomic_DNA"/>
</dbReference>
<dbReference type="InterPro" id="IPR027032">
    <property type="entry name" value="Twinkle-like"/>
</dbReference>
<dbReference type="PANTHER" id="PTHR12873">
    <property type="entry name" value="T7-LIKE MITOCHONDRIAL DNA HELICASE"/>
    <property type="match status" value="1"/>
</dbReference>
<dbReference type="InterPro" id="IPR001907">
    <property type="entry name" value="ClpP"/>
</dbReference>
<feature type="active site" evidence="7">
    <location>
        <position position="647"/>
    </location>
</feature>
<dbReference type="Gene3D" id="3.40.1360.10">
    <property type="match status" value="2"/>
</dbReference>
<sequence length="1235" mass="137031">MTRTSLLIPKNKKEYFSSSIAMDSASTKEILKGKTYPQPKRPETKILLSFGRKPRLPMTPSLFLCRPLRLHTALVFSKHHFPSSPLSSSNFSLVPVRSCSSSHSSNAPTPHGTAEKMEEQIVGVDKVDILKQKMEVIGILCTDSCVPGKYTNLLCPKCNGGPTMERSLSVHIVQKGYAAAASFLMDLAMWRCFRTDCSWADKVFADGRAAHNEVKKKVHYSGQMTEKSLKLEPLGEKVLTLTDICQSLITLTAYFSERMISEETLRRNGVLQRSSNKDIIAFTYKHNGLLVACKYRTIEKSYWQEKASEKILYGVDDINDAAEIIIVEGEIDKLSLEEAGFCNCVSVPDGAPVKSSTKLPPVEKDTAYQYLWNCKQNLDKVSRIILATDNDKPGQALAKDIARRLGTHRCWQVSWPKKDEVSYYKDANEVLKDMGPDALRKVIENAEPYQLCTADQVVQTMDVLSISSPTFLPIPTSKLSHSSRPKPTSYFPNSSPKTPSIKSLSLQTPKPTFATRSQGLDGSLLISSAPQTPATAMRGAEGDAMGLLLRERIVFLGSSIDDFVADTIISQLLLLDAQDSKKDIKLFINSTGGSLSATMAIYDVVQLVRADVSTVALGIAASTASIILGGGTKGKRFAMPNTRIMIHQPLGGASGQAIDVEIQAREVMHNKNNVTQILSNSTGRSFEQVQKDIDRDRYMSPIEAVEYGIIDGVIDGDSIIPLVPVPDKVKPTLSYEEITLLLVLLNLRPSNGVQAAPQVRSFAEPADPFCTQIPLPPCSLVFSPITSKPVSKIRPLCLRTNGYSSLSPAHVAEPGKEKPEENGMSSIQMRILKEKLESLGIHGETISVPRQYNHLICPVRVTWLTVTLFLQAFVGNRLPHETSKLKKKREITEESLRLEPLCEEIVDYFSKRMISRGTLMRNAVMQKSTGDQIAIAFPYRKEGKLVSCKYRNVNKKFWQEKDTEKIFYGLDNIKGTNDIIIVEGEIDKLAMEEAGFRNCVSVPDGAPSKVSSSELPPEEKTSRIVIATDGDGPDQALAEELARRLGRERCWRVKWPKKNDNKYFKDANEVLMYLGSDVLKGVIEDAELYPIRGLFNFANFFDETQCILSSDSWIRVVPGELTTVTGVPNSGKSEWIDALLCNLSASVGWKFALCSMEDKVREHARKLLEKHIKKPFFDKRQDRNRVRESDAYSDQTVCSASLLPCLLHQCTGGPPNLYDVSGSAHFVNTRDNGIS</sequence>
<keyword evidence="11" id="KW-1185">Reference proteome</keyword>
<evidence type="ECO:0000256" key="2">
    <source>
        <dbReference type="ARBA" id="ARBA00013230"/>
    </source>
</evidence>
<evidence type="ECO:0000313" key="10">
    <source>
        <dbReference type="EMBL" id="RXH98849.1"/>
    </source>
</evidence>
<dbReference type="InterPro" id="IPR033135">
    <property type="entry name" value="ClpP_His_AS"/>
</dbReference>
<dbReference type="CDD" id="cd01029">
    <property type="entry name" value="TOPRIM_primases"/>
    <property type="match status" value="2"/>
</dbReference>
<dbReference type="FunFam" id="3.90.226.10:FF:000001">
    <property type="entry name" value="ATP-dependent Clp protease proteolytic subunit"/>
    <property type="match status" value="1"/>
</dbReference>
<dbReference type="SUPFAM" id="SSF52096">
    <property type="entry name" value="ClpP/crotonase"/>
    <property type="match status" value="1"/>
</dbReference>
<feature type="region of interest" description="Disordered" evidence="8">
    <location>
        <begin position="477"/>
        <end position="505"/>
    </location>
</feature>
<dbReference type="InterPro" id="IPR034154">
    <property type="entry name" value="TOPRIM_DnaG/twinkle"/>
</dbReference>
<evidence type="ECO:0000256" key="6">
    <source>
        <dbReference type="ARBA" id="ARBA00034021"/>
    </source>
</evidence>
<dbReference type="Gene3D" id="3.40.50.300">
    <property type="entry name" value="P-loop containing nucleotide triphosphate hydrolases"/>
    <property type="match status" value="1"/>
</dbReference>
<dbReference type="InterPro" id="IPR027417">
    <property type="entry name" value="P-loop_NTPase"/>
</dbReference>
<dbReference type="Proteomes" id="UP000290289">
    <property type="component" value="Chromosome 5"/>
</dbReference>
<dbReference type="Pfam" id="PF13662">
    <property type="entry name" value="Toprim_4"/>
    <property type="match status" value="2"/>
</dbReference>
<evidence type="ECO:0000256" key="5">
    <source>
        <dbReference type="ARBA" id="ARBA00022825"/>
    </source>
</evidence>
<dbReference type="AlphaFoldDB" id="A0A498JSC1"/>
<proteinExistence type="inferred from homology"/>
<dbReference type="GO" id="GO:0009840">
    <property type="term" value="C:chloroplastic endopeptidase Clp complex"/>
    <property type="evidence" value="ECO:0007669"/>
    <property type="project" value="UniProtKB-ARBA"/>
</dbReference>
<dbReference type="PROSITE" id="PS00382">
    <property type="entry name" value="CLP_PROTEASE_HIS"/>
    <property type="match status" value="1"/>
</dbReference>
<name>A0A498JSC1_MALDO</name>
<feature type="domain" description="Toprim" evidence="9">
    <location>
        <begin position="977"/>
        <end position="1079"/>
    </location>
</feature>
<evidence type="ECO:0000259" key="9">
    <source>
        <dbReference type="PROSITE" id="PS50880"/>
    </source>
</evidence>
<dbReference type="EC" id="3.4.21.92" evidence="2 7"/>
<dbReference type="GO" id="GO:0004252">
    <property type="term" value="F:serine-type endopeptidase activity"/>
    <property type="evidence" value="ECO:0007669"/>
    <property type="project" value="UniProtKB-EC"/>
</dbReference>
<evidence type="ECO:0000256" key="8">
    <source>
        <dbReference type="SAM" id="MobiDB-lite"/>
    </source>
</evidence>
<dbReference type="SMART" id="SM00493">
    <property type="entry name" value="TOPRIM"/>
    <property type="match status" value="2"/>
</dbReference>
<dbReference type="InterPro" id="IPR023562">
    <property type="entry name" value="ClpP/TepA"/>
</dbReference>
<gene>
    <name evidence="10" type="ORF">DVH24_011174</name>
</gene>
<dbReference type="InterPro" id="IPR006171">
    <property type="entry name" value="TOPRIM_dom"/>
</dbReference>
<dbReference type="PANTHER" id="PTHR12873:SF0">
    <property type="entry name" value="TWINKLE MTDNA HELICASE"/>
    <property type="match status" value="1"/>
</dbReference>
<dbReference type="GO" id="GO:0009534">
    <property type="term" value="C:chloroplast thylakoid"/>
    <property type="evidence" value="ECO:0007669"/>
    <property type="project" value="UniProtKB-ARBA"/>
</dbReference>
<protein>
    <recommendedName>
        <fullName evidence="2 7">Endopeptidase Clp</fullName>
        <ecNumber evidence="2 7">3.4.21.92</ecNumber>
    </recommendedName>
</protein>
<keyword evidence="3" id="KW-0645">Protease</keyword>
<dbReference type="PRINTS" id="PR00127">
    <property type="entry name" value="CLPPROTEASEP"/>
</dbReference>
<evidence type="ECO:0000256" key="7">
    <source>
        <dbReference type="PROSITE-ProRule" id="PRU10086"/>
    </source>
</evidence>
<accession>A0A498JSC1</accession>